<gene>
    <name evidence="1" type="ordered locus">Cfla_0136</name>
</gene>
<dbReference type="RefSeq" id="WP_013115390.1">
    <property type="nucleotide sequence ID" value="NC_014151.1"/>
</dbReference>
<accession>D5UFU7</accession>
<protein>
    <submittedName>
        <fullName evidence="1">Uncharacterized protein</fullName>
    </submittedName>
</protein>
<reference evidence="1 2" key="1">
    <citation type="journal article" date="2010" name="Stand. Genomic Sci.">
        <title>Complete genome sequence of Cellulomonas flavigena type strain (134).</title>
        <authorList>
            <person name="Abt B."/>
            <person name="Foster B."/>
            <person name="Lapidus A."/>
            <person name="Clum A."/>
            <person name="Sun H."/>
            <person name="Pukall R."/>
            <person name="Lucas S."/>
            <person name="Glavina Del Rio T."/>
            <person name="Nolan M."/>
            <person name="Tice H."/>
            <person name="Cheng J.F."/>
            <person name="Pitluck S."/>
            <person name="Liolios K."/>
            <person name="Ivanova N."/>
            <person name="Mavromatis K."/>
            <person name="Ovchinnikova G."/>
            <person name="Pati A."/>
            <person name="Goodwin L."/>
            <person name="Chen A."/>
            <person name="Palaniappan K."/>
            <person name="Land M."/>
            <person name="Hauser L."/>
            <person name="Chang Y.J."/>
            <person name="Jeffries C.D."/>
            <person name="Rohde M."/>
            <person name="Goker M."/>
            <person name="Woyke T."/>
            <person name="Bristow J."/>
            <person name="Eisen J.A."/>
            <person name="Markowitz V."/>
            <person name="Hugenholtz P."/>
            <person name="Kyrpides N.C."/>
            <person name="Klenk H.P."/>
        </authorList>
    </citation>
    <scope>NUCLEOTIDE SEQUENCE [LARGE SCALE GENOMIC DNA]</scope>
    <source>
        <strain evidence="2">ATCC 482 / DSM 20109 / BCRC 11376 / JCM 18109 / NBRC 3775 / NCIMB 8073 / NRS 134</strain>
    </source>
</reference>
<evidence type="ECO:0000313" key="1">
    <source>
        <dbReference type="EMBL" id="ADG73056.1"/>
    </source>
</evidence>
<dbReference type="AlphaFoldDB" id="D5UFU7"/>
<sequence>MNARSEAWNGRLRAMLALVALCAGLVVVATAGAATALLVAG</sequence>
<dbReference type="KEGG" id="cfl:Cfla_0136"/>
<proteinExistence type="predicted"/>
<evidence type="ECO:0000313" key="2">
    <source>
        <dbReference type="Proteomes" id="UP000000849"/>
    </source>
</evidence>
<name>D5UFU7_CELFN</name>
<dbReference type="HOGENOM" id="CLU_3267542_0_0_11"/>
<dbReference type="Proteomes" id="UP000000849">
    <property type="component" value="Chromosome"/>
</dbReference>
<organism evidence="1 2">
    <name type="scientific">Cellulomonas flavigena (strain ATCC 482 / DSM 20109 / BCRC 11376 / JCM 18109 / NBRC 3775 / NCIMB 8073 / NRS 134)</name>
    <dbReference type="NCBI Taxonomy" id="446466"/>
    <lineage>
        <taxon>Bacteria</taxon>
        <taxon>Bacillati</taxon>
        <taxon>Actinomycetota</taxon>
        <taxon>Actinomycetes</taxon>
        <taxon>Micrococcales</taxon>
        <taxon>Cellulomonadaceae</taxon>
        <taxon>Cellulomonas</taxon>
    </lineage>
</organism>
<dbReference type="EMBL" id="CP001964">
    <property type="protein sequence ID" value="ADG73056.1"/>
    <property type="molecule type" value="Genomic_DNA"/>
</dbReference>
<keyword evidence="2" id="KW-1185">Reference proteome</keyword>